<sequence length="93" mass="11204">MNTGKTRRLKTMKLSKGTIVSRKKFLVRYLEAIISNTEKENRQIIERKSSEEKRTVIEKKNRLVNDQEFQTNYYSNSYANQSNRREQTVDQWK</sequence>
<dbReference type="AlphaFoldDB" id="A0A4Y2DXN1"/>
<accession>A0A4Y2DXN1</accession>
<dbReference type="EMBL" id="BGPR01000463">
    <property type="protein sequence ID" value="GBM21620.1"/>
    <property type="molecule type" value="Genomic_DNA"/>
</dbReference>
<name>A0A4Y2DXN1_ARAVE</name>
<gene>
    <name evidence="2" type="ORF">AVEN_172472_1</name>
</gene>
<dbReference type="Proteomes" id="UP000499080">
    <property type="component" value="Unassembled WGS sequence"/>
</dbReference>
<proteinExistence type="predicted"/>
<keyword evidence="3" id="KW-1185">Reference proteome</keyword>
<organism evidence="2 3">
    <name type="scientific">Araneus ventricosus</name>
    <name type="common">Orbweaver spider</name>
    <name type="synonym">Epeira ventricosa</name>
    <dbReference type="NCBI Taxonomy" id="182803"/>
    <lineage>
        <taxon>Eukaryota</taxon>
        <taxon>Metazoa</taxon>
        <taxon>Ecdysozoa</taxon>
        <taxon>Arthropoda</taxon>
        <taxon>Chelicerata</taxon>
        <taxon>Arachnida</taxon>
        <taxon>Araneae</taxon>
        <taxon>Araneomorphae</taxon>
        <taxon>Entelegynae</taxon>
        <taxon>Araneoidea</taxon>
        <taxon>Araneidae</taxon>
        <taxon>Araneus</taxon>
    </lineage>
</organism>
<feature type="compositionally biased region" description="Basic and acidic residues" evidence="1">
    <location>
        <begin position="83"/>
        <end position="93"/>
    </location>
</feature>
<protein>
    <submittedName>
        <fullName evidence="2">Uncharacterized protein</fullName>
    </submittedName>
</protein>
<evidence type="ECO:0000313" key="2">
    <source>
        <dbReference type="EMBL" id="GBM21620.1"/>
    </source>
</evidence>
<comment type="caution">
    <text evidence="2">The sequence shown here is derived from an EMBL/GenBank/DDBJ whole genome shotgun (WGS) entry which is preliminary data.</text>
</comment>
<evidence type="ECO:0000313" key="3">
    <source>
        <dbReference type="Proteomes" id="UP000499080"/>
    </source>
</evidence>
<feature type="region of interest" description="Disordered" evidence="1">
    <location>
        <begin position="74"/>
        <end position="93"/>
    </location>
</feature>
<evidence type="ECO:0000256" key="1">
    <source>
        <dbReference type="SAM" id="MobiDB-lite"/>
    </source>
</evidence>
<reference evidence="2 3" key="1">
    <citation type="journal article" date="2019" name="Sci. Rep.">
        <title>Orb-weaving spider Araneus ventricosus genome elucidates the spidroin gene catalogue.</title>
        <authorList>
            <person name="Kono N."/>
            <person name="Nakamura H."/>
            <person name="Ohtoshi R."/>
            <person name="Moran D.A.P."/>
            <person name="Shinohara A."/>
            <person name="Yoshida Y."/>
            <person name="Fujiwara M."/>
            <person name="Mori M."/>
            <person name="Tomita M."/>
            <person name="Arakawa K."/>
        </authorList>
    </citation>
    <scope>NUCLEOTIDE SEQUENCE [LARGE SCALE GENOMIC DNA]</scope>
</reference>